<feature type="region of interest" description="Disordered" evidence="1">
    <location>
        <begin position="96"/>
        <end position="121"/>
    </location>
</feature>
<feature type="domain" description="Transcriptional coactivator p15 (PC4) C-terminal" evidence="2">
    <location>
        <begin position="45"/>
        <end position="81"/>
    </location>
</feature>
<keyword evidence="4" id="KW-1185">Reference proteome</keyword>
<evidence type="ECO:0000256" key="1">
    <source>
        <dbReference type="SAM" id="MobiDB-lite"/>
    </source>
</evidence>
<gene>
    <name evidence="3" type="ORF">Fot_08846</name>
</gene>
<name>A0ABD1X0C5_9LAMI</name>
<evidence type="ECO:0000313" key="4">
    <source>
        <dbReference type="Proteomes" id="UP001604277"/>
    </source>
</evidence>
<dbReference type="AlphaFoldDB" id="A0ABD1X0C5"/>
<dbReference type="Pfam" id="PF02229">
    <property type="entry name" value="PC4"/>
    <property type="match status" value="1"/>
</dbReference>
<feature type="region of interest" description="Disordered" evidence="1">
    <location>
        <begin position="1"/>
        <end position="37"/>
    </location>
</feature>
<dbReference type="Proteomes" id="UP001604277">
    <property type="component" value="Unassembled WGS sequence"/>
</dbReference>
<dbReference type="PANTHER" id="PTHR48040">
    <property type="entry name" value="PLEIOTROPIC DRUG RESISTANCE PROTEIN 1-LIKE ISOFORM X1"/>
    <property type="match status" value="1"/>
</dbReference>
<accession>A0ABD1X0C5</accession>
<reference evidence="4" key="1">
    <citation type="submission" date="2024-07" db="EMBL/GenBank/DDBJ databases">
        <title>Two chromosome-level genome assemblies of Korean endemic species Abeliophyllum distichum and Forsythia ovata (Oleaceae).</title>
        <authorList>
            <person name="Jang H."/>
        </authorList>
    </citation>
    <scope>NUCLEOTIDE SEQUENCE [LARGE SCALE GENOMIC DNA]</scope>
</reference>
<proteinExistence type="predicted"/>
<dbReference type="SUPFAM" id="SSF54447">
    <property type="entry name" value="ssDNA-binding transcriptional regulator domain"/>
    <property type="match status" value="1"/>
</dbReference>
<dbReference type="Gene3D" id="2.30.31.10">
    <property type="entry name" value="Transcriptional Coactivator Pc4, Chain A"/>
    <property type="match status" value="1"/>
</dbReference>
<organism evidence="3 4">
    <name type="scientific">Forsythia ovata</name>
    <dbReference type="NCBI Taxonomy" id="205694"/>
    <lineage>
        <taxon>Eukaryota</taxon>
        <taxon>Viridiplantae</taxon>
        <taxon>Streptophyta</taxon>
        <taxon>Embryophyta</taxon>
        <taxon>Tracheophyta</taxon>
        <taxon>Spermatophyta</taxon>
        <taxon>Magnoliopsida</taxon>
        <taxon>eudicotyledons</taxon>
        <taxon>Gunneridae</taxon>
        <taxon>Pentapetalae</taxon>
        <taxon>asterids</taxon>
        <taxon>lamiids</taxon>
        <taxon>Lamiales</taxon>
        <taxon>Oleaceae</taxon>
        <taxon>Forsythieae</taxon>
        <taxon>Forsythia</taxon>
    </lineage>
</organism>
<dbReference type="PANTHER" id="PTHR48040:SF60">
    <property type="entry name" value="ABC TRANSPORTER DOMAIN-CONTAINING PROTEIN"/>
    <property type="match status" value="1"/>
</dbReference>
<protein>
    <submittedName>
        <fullName evidence="3">Pleiotropic drug resistance protein 2-like</fullName>
    </submittedName>
</protein>
<dbReference type="InterPro" id="IPR009044">
    <property type="entry name" value="ssDNA-bd_transcriptional_reg"/>
</dbReference>
<sequence length="327" mass="36750">MSKRRTKRDEDEALSEGDEPPKKSSKLSAAAVDNDSDNSDHIVVCELSKNRKVFGKSWNGRVVVDIREFYYKDGKEMTGKKDKFARKGPLRCYREGSFSQQKGSRGRKELKTDKEKKFHQDSTKYLLPSSDLKGNHANHMHDSLWQLRVLPPTFEGKQVLVVAIERTVFYREKAAGMYLALPCAFAQEISIWWRWYYSPVAWTIYGLVTSQVGDQTDPVEVPGLGDIPLKDYLKSFIGFEHDYLGAVAAAHVAWHSFSALSLPTGFDLLPPVGILIMPTETSKAIQRGSVVCCQLFNSLGKNLTRIHASTEKQGSKECGSRLTPQLA</sequence>
<evidence type="ECO:0000313" key="3">
    <source>
        <dbReference type="EMBL" id="KAL2555227.1"/>
    </source>
</evidence>
<feature type="compositionally biased region" description="Basic and acidic residues" evidence="1">
    <location>
        <begin position="106"/>
        <end position="121"/>
    </location>
</feature>
<evidence type="ECO:0000259" key="2">
    <source>
        <dbReference type="Pfam" id="PF02229"/>
    </source>
</evidence>
<comment type="caution">
    <text evidence="3">The sequence shown here is derived from an EMBL/GenBank/DDBJ whole genome shotgun (WGS) entry which is preliminary data.</text>
</comment>
<dbReference type="EMBL" id="JBFOLJ010000002">
    <property type="protein sequence ID" value="KAL2555227.1"/>
    <property type="molecule type" value="Genomic_DNA"/>
</dbReference>
<dbReference type="InterPro" id="IPR003173">
    <property type="entry name" value="PC4_C"/>
</dbReference>